<reference evidence="2 3" key="1">
    <citation type="submission" date="2017-09" db="EMBL/GenBank/DDBJ databases">
        <title>Streptomyces genome completion.</title>
        <authorList>
            <person name="Lee N."/>
            <person name="Cho B.-K."/>
        </authorList>
    </citation>
    <scope>NUCLEOTIDE SEQUENCE [LARGE SCALE GENOMIC DNA]</scope>
    <source>
        <strain evidence="2 3">ATCC 14899</strain>
    </source>
</reference>
<sequence>MHAIARRRKVLVAELPGPSGNAASVRAGRRPPGPTFVRSPKGRRFPGLGGGPAPAPGDPGEGGGGPVRRGPRTSGLLGRNRVTACLMP</sequence>
<evidence type="ECO:0000313" key="2">
    <source>
        <dbReference type="EMBL" id="QEV38382.1"/>
    </source>
</evidence>
<evidence type="ECO:0000313" key="3">
    <source>
        <dbReference type="Proteomes" id="UP000325763"/>
    </source>
</evidence>
<evidence type="ECO:0000256" key="1">
    <source>
        <dbReference type="SAM" id="MobiDB-lite"/>
    </source>
</evidence>
<dbReference type="Proteomes" id="UP000325763">
    <property type="component" value="Chromosome"/>
</dbReference>
<organism evidence="2 3">
    <name type="scientific">Streptomyces nodosus</name>
    <dbReference type="NCBI Taxonomy" id="40318"/>
    <lineage>
        <taxon>Bacteria</taxon>
        <taxon>Bacillati</taxon>
        <taxon>Actinomycetota</taxon>
        <taxon>Actinomycetes</taxon>
        <taxon>Kitasatosporales</taxon>
        <taxon>Streptomycetaceae</taxon>
        <taxon>Streptomyces</taxon>
    </lineage>
</organism>
<name>A0A5P2W048_9ACTN</name>
<protein>
    <submittedName>
        <fullName evidence="2">Uncharacterized protein</fullName>
    </submittedName>
</protein>
<dbReference type="EMBL" id="CP023747">
    <property type="protein sequence ID" value="QEV38382.1"/>
    <property type="molecule type" value="Genomic_DNA"/>
</dbReference>
<dbReference type="AlphaFoldDB" id="A0A5P2W048"/>
<feature type="region of interest" description="Disordered" evidence="1">
    <location>
        <begin position="14"/>
        <end position="88"/>
    </location>
</feature>
<gene>
    <name evidence="2" type="ORF">CP978_07330</name>
</gene>
<accession>A0A5P2W048</accession>
<dbReference type="KEGG" id="snq:CP978_07330"/>
<proteinExistence type="predicted"/>